<proteinExistence type="predicted"/>
<dbReference type="AlphaFoldDB" id="A0AAJ2JQW3"/>
<name>A0AAJ2JQW3_9BACL</name>
<dbReference type="RefSeq" id="WP_315742956.1">
    <property type="nucleotide sequence ID" value="NZ_JAVYAA010000001.1"/>
</dbReference>
<comment type="caution">
    <text evidence="1">The sequence shown here is derived from an EMBL/GenBank/DDBJ whole genome shotgun (WGS) entry which is preliminary data.</text>
</comment>
<protein>
    <submittedName>
        <fullName evidence="1">Uncharacterized protein</fullName>
    </submittedName>
</protein>
<sequence length="215" mass="25254">MVNYQNAISKINGIFERREEESLTPQTVDSILATLSTFELAQLHGDLNNQALNGIYNMINCLEIPTEAKEHVTYRYFLVLTEQHEQLNNALFLQIINEYKKTKYLALESLIVYLLKEDKVNENDLILLKDIGTPVIIKEIYAKMMRSKIEKNQMLTDEDVKQLLRYEKYKILECALDKNLVEYLALRLFHFPEEGERNKKHKKVLFLKATQLLNN</sequence>
<dbReference type="Proteomes" id="UP001250538">
    <property type="component" value="Unassembled WGS sequence"/>
</dbReference>
<evidence type="ECO:0000313" key="2">
    <source>
        <dbReference type="Proteomes" id="UP001250538"/>
    </source>
</evidence>
<reference evidence="2" key="1">
    <citation type="submission" date="2023-09" db="EMBL/GenBank/DDBJ databases">
        <title>Paenibacillus sp. chi10 Genome sequencing and assembly.</title>
        <authorList>
            <person name="Kim I."/>
        </authorList>
    </citation>
    <scope>NUCLEOTIDE SEQUENCE [LARGE SCALE GENOMIC DNA]</scope>
    <source>
        <strain evidence="2">chi10</strain>
    </source>
</reference>
<gene>
    <name evidence="1" type="ORF">RQP50_02375</name>
</gene>
<accession>A0AAJ2JQW3</accession>
<keyword evidence="2" id="KW-1185">Reference proteome</keyword>
<organism evidence="1 2">
    <name type="scientific">Paenibacillus suaedae</name>
    <dbReference type="NCBI Taxonomy" id="3077233"/>
    <lineage>
        <taxon>Bacteria</taxon>
        <taxon>Bacillati</taxon>
        <taxon>Bacillota</taxon>
        <taxon>Bacilli</taxon>
        <taxon>Bacillales</taxon>
        <taxon>Paenibacillaceae</taxon>
        <taxon>Paenibacillus</taxon>
    </lineage>
</organism>
<evidence type="ECO:0000313" key="1">
    <source>
        <dbReference type="EMBL" id="MDT8975086.1"/>
    </source>
</evidence>
<dbReference type="EMBL" id="JAVYAA010000001">
    <property type="protein sequence ID" value="MDT8975086.1"/>
    <property type="molecule type" value="Genomic_DNA"/>
</dbReference>